<dbReference type="GO" id="GO:0010468">
    <property type="term" value="P:regulation of gene expression"/>
    <property type="evidence" value="ECO:0007669"/>
    <property type="project" value="TreeGrafter"/>
</dbReference>
<dbReference type="OrthoDB" id="1678912at2759"/>
<dbReference type="GO" id="GO:0034647">
    <property type="term" value="F:histone H3K4me/H3K4me2/H3K4me3 demethylase activity"/>
    <property type="evidence" value="ECO:0007669"/>
    <property type="project" value="TreeGrafter"/>
</dbReference>
<evidence type="ECO:0000313" key="3">
    <source>
        <dbReference type="EMBL" id="KAF6141269.1"/>
    </source>
</evidence>
<evidence type="ECO:0000313" key="4">
    <source>
        <dbReference type="Proteomes" id="UP000541444"/>
    </source>
</evidence>
<comment type="subcellular location">
    <subcellularLocation>
        <location evidence="1">Nucleus</location>
    </subcellularLocation>
</comment>
<comment type="caution">
    <text evidence="3">The sequence shown here is derived from an EMBL/GenBank/DDBJ whole genome shotgun (WGS) entry which is preliminary data.</text>
</comment>
<dbReference type="PANTHER" id="PTHR10694:SF113">
    <property type="entry name" value="PROTEIN JUMONJI"/>
    <property type="match status" value="1"/>
</dbReference>
<organism evidence="3 4">
    <name type="scientific">Kingdonia uniflora</name>
    <dbReference type="NCBI Taxonomy" id="39325"/>
    <lineage>
        <taxon>Eukaryota</taxon>
        <taxon>Viridiplantae</taxon>
        <taxon>Streptophyta</taxon>
        <taxon>Embryophyta</taxon>
        <taxon>Tracheophyta</taxon>
        <taxon>Spermatophyta</taxon>
        <taxon>Magnoliopsida</taxon>
        <taxon>Ranunculales</taxon>
        <taxon>Circaeasteraceae</taxon>
        <taxon>Kingdonia</taxon>
    </lineage>
</organism>
<reference evidence="3 4" key="1">
    <citation type="journal article" date="2020" name="IScience">
        <title>Genome Sequencing of the Endangered Kingdonia uniflora (Circaeasteraceae, Ranunculales) Reveals Potential Mechanisms of Evolutionary Specialization.</title>
        <authorList>
            <person name="Sun Y."/>
            <person name="Deng T."/>
            <person name="Zhang A."/>
            <person name="Moore M.J."/>
            <person name="Landis J.B."/>
            <person name="Lin N."/>
            <person name="Zhang H."/>
            <person name="Zhang X."/>
            <person name="Huang J."/>
            <person name="Zhang X."/>
            <person name="Sun H."/>
            <person name="Wang H."/>
        </authorList>
    </citation>
    <scope>NUCLEOTIDE SEQUENCE [LARGE SCALE GENOMIC DNA]</scope>
    <source>
        <strain evidence="3">TB1705</strain>
        <tissue evidence="3">Leaf</tissue>
    </source>
</reference>
<dbReference type="EMBL" id="JACGCM010002329">
    <property type="protein sequence ID" value="KAF6141269.1"/>
    <property type="molecule type" value="Genomic_DNA"/>
</dbReference>
<accession>A0A7J7LFE8</accession>
<keyword evidence="2" id="KW-0539">Nucleus</keyword>
<gene>
    <name evidence="3" type="ORF">GIB67_024353</name>
</gene>
<dbReference type="PANTHER" id="PTHR10694">
    <property type="entry name" value="LYSINE-SPECIFIC DEMETHYLASE"/>
    <property type="match status" value="1"/>
</dbReference>
<dbReference type="GO" id="GO:0005634">
    <property type="term" value="C:nucleus"/>
    <property type="evidence" value="ECO:0007669"/>
    <property type="project" value="UniProtKB-SubCell"/>
</dbReference>
<protein>
    <submittedName>
        <fullName evidence="3">Uncharacterized protein</fullName>
    </submittedName>
</protein>
<proteinExistence type="predicted"/>
<sequence length="273" mass="30271">MGIPKGLVVVGNQFFLDSDAEDEAPEVPEALMVTILEGIVPEGVLDELTFGLSVKDHHPPVGLVIHSPIGRKSNQKAVNVTPLDWLTYGQNAIREQALKTTISHDKLLLGAAREAVKAHWEIHLLRKDTLDNIRWKGVCGKDGILTNELKARVKMEHTRMGYLCTSSVKIKMDKSFDTTIERDCVHVLGVKKTLLYRYIIDEFNVLVEALDGKLSAIYKWAKLDPGLTLSSHVSKDCPKLPGAVGKSIDSTGFLYDHSCRFDQEMKAPLVNST</sequence>
<evidence type="ECO:0000256" key="1">
    <source>
        <dbReference type="ARBA" id="ARBA00004123"/>
    </source>
</evidence>
<name>A0A7J7LFE8_9MAGN</name>
<evidence type="ECO:0000256" key="2">
    <source>
        <dbReference type="ARBA" id="ARBA00023242"/>
    </source>
</evidence>
<dbReference type="GO" id="GO:0000785">
    <property type="term" value="C:chromatin"/>
    <property type="evidence" value="ECO:0007669"/>
    <property type="project" value="TreeGrafter"/>
</dbReference>
<keyword evidence="4" id="KW-1185">Reference proteome</keyword>
<dbReference type="Proteomes" id="UP000541444">
    <property type="component" value="Unassembled WGS sequence"/>
</dbReference>
<dbReference type="AlphaFoldDB" id="A0A7J7LFE8"/>